<comment type="caution">
    <text evidence="1">The sequence shown here is derived from an EMBL/GenBank/DDBJ whole genome shotgun (WGS) entry which is preliminary data.</text>
</comment>
<dbReference type="OrthoDB" id="2387649at2759"/>
<dbReference type="AlphaFoldDB" id="A0A397TWW4"/>
<evidence type="ECO:0000313" key="2">
    <source>
        <dbReference type="Proteomes" id="UP000266673"/>
    </source>
</evidence>
<organism evidence="1 2">
    <name type="scientific">Gigaspora rosea</name>
    <dbReference type="NCBI Taxonomy" id="44941"/>
    <lineage>
        <taxon>Eukaryota</taxon>
        <taxon>Fungi</taxon>
        <taxon>Fungi incertae sedis</taxon>
        <taxon>Mucoromycota</taxon>
        <taxon>Glomeromycotina</taxon>
        <taxon>Glomeromycetes</taxon>
        <taxon>Diversisporales</taxon>
        <taxon>Gigasporaceae</taxon>
        <taxon>Gigaspora</taxon>
    </lineage>
</organism>
<keyword evidence="2" id="KW-1185">Reference proteome</keyword>
<protein>
    <submittedName>
        <fullName evidence="1">Uncharacterized protein</fullName>
    </submittedName>
</protein>
<gene>
    <name evidence="1" type="ORF">C2G38_2227569</name>
</gene>
<dbReference type="EMBL" id="QKWP01002665">
    <property type="protein sequence ID" value="RIB02532.1"/>
    <property type="molecule type" value="Genomic_DNA"/>
</dbReference>
<sequence>MSLVLNKRKRIANDTKSVKRPYSVGSCTGTGDEKTYNACKMARPSSIKIDRILLDIAIHLTFTSVHPGQLGNLVGLAPWGRMMTPFRPDGEEEDRVPNGDEVAQMVVEQFQVPVAGELTPEEILKNVENLDAPELKDYFDIISYHYGEISCENTGCLLKESNFYMCYKFDKNEQNVCLFPENEDKATLSDTANFAFIIIVDYMPGFYKIRRLRTTLPETDNRRLTNQNSYFLGSEFSFAGGQTGLPVFISDRSIEIAYQYNAGVENTLELAQIIAQELRGGGGVPMEEVEQDI</sequence>
<evidence type="ECO:0000313" key="1">
    <source>
        <dbReference type="EMBL" id="RIB02532.1"/>
    </source>
</evidence>
<reference evidence="1 2" key="1">
    <citation type="submission" date="2018-06" db="EMBL/GenBank/DDBJ databases">
        <title>Comparative genomics reveals the genomic features of Rhizophagus irregularis, R. cerebriforme, R. diaphanum and Gigaspora rosea, and their symbiotic lifestyle signature.</title>
        <authorList>
            <person name="Morin E."/>
            <person name="San Clemente H."/>
            <person name="Chen E.C.H."/>
            <person name="De La Providencia I."/>
            <person name="Hainaut M."/>
            <person name="Kuo A."/>
            <person name="Kohler A."/>
            <person name="Murat C."/>
            <person name="Tang N."/>
            <person name="Roy S."/>
            <person name="Loubradou J."/>
            <person name="Henrissat B."/>
            <person name="Grigoriev I.V."/>
            <person name="Corradi N."/>
            <person name="Roux C."/>
            <person name="Martin F.M."/>
        </authorList>
    </citation>
    <scope>NUCLEOTIDE SEQUENCE [LARGE SCALE GENOMIC DNA]</scope>
    <source>
        <strain evidence="1 2">DAOM 194757</strain>
    </source>
</reference>
<accession>A0A397TWW4</accession>
<proteinExistence type="predicted"/>
<dbReference type="Proteomes" id="UP000266673">
    <property type="component" value="Unassembled WGS sequence"/>
</dbReference>
<name>A0A397TWW4_9GLOM</name>